<keyword evidence="3" id="KW-1185">Reference proteome</keyword>
<comment type="caution">
    <text evidence="2">The sequence shown here is derived from an EMBL/GenBank/DDBJ whole genome shotgun (WGS) entry which is preliminary data.</text>
</comment>
<dbReference type="Proteomes" id="UP001601976">
    <property type="component" value="Unassembled WGS sequence"/>
</dbReference>
<proteinExistence type="predicted"/>
<evidence type="ECO:0000256" key="1">
    <source>
        <dbReference type="SAM" id="MobiDB-lite"/>
    </source>
</evidence>
<feature type="region of interest" description="Disordered" evidence="1">
    <location>
        <begin position="74"/>
        <end position="94"/>
    </location>
</feature>
<dbReference type="EMBL" id="JBIAPK010000006">
    <property type="protein sequence ID" value="MFF3341089.1"/>
    <property type="molecule type" value="Genomic_DNA"/>
</dbReference>
<reference evidence="2 3" key="1">
    <citation type="submission" date="2024-10" db="EMBL/GenBank/DDBJ databases">
        <title>The Natural Products Discovery Center: Release of the First 8490 Sequenced Strains for Exploring Actinobacteria Biosynthetic Diversity.</title>
        <authorList>
            <person name="Kalkreuter E."/>
            <person name="Kautsar S.A."/>
            <person name="Yang D."/>
            <person name="Bader C.D."/>
            <person name="Teijaro C.N."/>
            <person name="Fluegel L."/>
            <person name="Davis C.M."/>
            <person name="Simpson J.R."/>
            <person name="Lauterbach L."/>
            <person name="Steele A.D."/>
            <person name="Gui C."/>
            <person name="Meng S."/>
            <person name="Li G."/>
            <person name="Viehrig K."/>
            <person name="Ye F."/>
            <person name="Su P."/>
            <person name="Kiefer A.F."/>
            <person name="Nichols A."/>
            <person name="Cepeda A.J."/>
            <person name="Yan W."/>
            <person name="Fan B."/>
            <person name="Jiang Y."/>
            <person name="Adhikari A."/>
            <person name="Zheng C.-J."/>
            <person name="Schuster L."/>
            <person name="Cowan T.M."/>
            <person name="Smanski M.J."/>
            <person name="Chevrette M.G."/>
            <person name="De Carvalho L.P.S."/>
            <person name="Shen B."/>
        </authorList>
    </citation>
    <scope>NUCLEOTIDE SEQUENCE [LARGE SCALE GENOMIC DNA]</scope>
    <source>
        <strain evidence="2 3">NPDC003029</strain>
    </source>
</reference>
<protein>
    <submittedName>
        <fullName evidence="2">Uncharacterized protein</fullName>
    </submittedName>
</protein>
<sequence length="231" mass="24703">MDELRRQLREAAEAHRPDRARMLARVERAMTPGRPGPSDRHAGASASWLRITGATAAVAGLLVAGGYAVASATRDERPTHSIAPPPAPPATGVDRAEDDYLRADGLVDPHSNRYWAQSNVRLKTREPLTELTVELRVTQTGGVTDTGSWRSLPAGDFTVSVREEDDALVFRWSLKAGRTVPAGQHVFAGQYNHAEGARDGGDDTFSASATARTNGEKVTLHGDFTGPVADG</sequence>
<name>A0ABW6RKL3_9ACTN</name>
<dbReference type="RefSeq" id="WP_355717854.1">
    <property type="nucleotide sequence ID" value="NZ_JBEXNP010000005.1"/>
</dbReference>
<evidence type="ECO:0000313" key="3">
    <source>
        <dbReference type="Proteomes" id="UP001601976"/>
    </source>
</evidence>
<accession>A0ABW6RKL3</accession>
<feature type="region of interest" description="Disordered" evidence="1">
    <location>
        <begin position="1"/>
        <end position="21"/>
    </location>
</feature>
<gene>
    <name evidence="2" type="ORF">ACFYWW_20495</name>
</gene>
<organism evidence="2 3">
    <name type="scientific">Streptomyces flavidovirens</name>
    <dbReference type="NCBI Taxonomy" id="67298"/>
    <lineage>
        <taxon>Bacteria</taxon>
        <taxon>Bacillati</taxon>
        <taxon>Actinomycetota</taxon>
        <taxon>Actinomycetes</taxon>
        <taxon>Kitasatosporales</taxon>
        <taxon>Streptomycetaceae</taxon>
        <taxon>Streptomyces</taxon>
    </lineage>
</organism>
<evidence type="ECO:0000313" key="2">
    <source>
        <dbReference type="EMBL" id="MFF3341089.1"/>
    </source>
</evidence>